<dbReference type="Pfam" id="PF00533">
    <property type="entry name" value="BRCT"/>
    <property type="match status" value="1"/>
</dbReference>
<feature type="non-terminal residue" evidence="10">
    <location>
        <position position="793"/>
    </location>
</feature>
<dbReference type="FunFam" id="1.10.8.60:FF:000021">
    <property type="entry name" value="Replication factor C subunit 1"/>
    <property type="match status" value="1"/>
</dbReference>
<feature type="compositionally biased region" description="Basic residues" evidence="8">
    <location>
        <begin position="782"/>
        <end position="793"/>
    </location>
</feature>
<dbReference type="OMA" id="QENYLHY"/>
<dbReference type="SUPFAM" id="SSF48019">
    <property type="entry name" value="post-AAA+ oligomerization domain-like"/>
    <property type="match status" value="1"/>
</dbReference>
<evidence type="ECO:0000256" key="4">
    <source>
        <dbReference type="ARBA" id="ARBA00022705"/>
    </source>
</evidence>
<evidence type="ECO:0000256" key="6">
    <source>
        <dbReference type="ARBA" id="ARBA00022840"/>
    </source>
</evidence>
<dbReference type="Gene3D" id="1.20.272.10">
    <property type="match status" value="1"/>
</dbReference>
<dbReference type="Proteomes" id="UP000001593">
    <property type="component" value="Unassembled WGS sequence"/>
</dbReference>
<dbReference type="GO" id="GO:0006260">
    <property type="term" value="P:DNA replication"/>
    <property type="evidence" value="ECO:0007669"/>
    <property type="project" value="UniProtKB-KW"/>
</dbReference>
<dbReference type="PROSITE" id="PS50172">
    <property type="entry name" value="BRCT"/>
    <property type="match status" value="1"/>
</dbReference>
<dbReference type="InterPro" id="IPR027417">
    <property type="entry name" value="P-loop_NTPase"/>
</dbReference>
<dbReference type="SMART" id="SM00382">
    <property type="entry name" value="AAA"/>
    <property type="match status" value="1"/>
</dbReference>
<feature type="domain" description="BRCT" evidence="9">
    <location>
        <begin position="50"/>
        <end position="129"/>
    </location>
</feature>
<dbReference type="InterPro" id="IPR003959">
    <property type="entry name" value="ATPase_AAA_core"/>
</dbReference>
<dbReference type="PANTHER" id="PTHR23389">
    <property type="entry name" value="CHROMOSOME TRANSMISSION FIDELITY FACTOR 18"/>
    <property type="match status" value="1"/>
</dbReference>
<keyword evidence="11" id="KW-1185">Reference proteome</keyword>
<dbReference type="CDD" id="cd17752">
    <property type="entry name" value="BRCT_RFC1"/>
    <property type="match status" value="1"/>
</dbReference>
<dbReference type="InterPro" id="IPR001357">
    <property type="entry name" value="BRCT_dom"/>
</dbReference>
<dbReference type="Gene3D" id="1.10.8.60">
    <property type="match status" value="1"/>
</dbReference>
<accession>A7SUL3</accession>
<proteinExistence type="inferred from homology"/>
<evidence type="ECO:0000259" key="9">
    <source>
        <dbReference type="PROSITE" id="PS50172"/>
    </source>
</evidence>
<feature type="compositionally biased region" description="Low complexity" evidence="8">
    <location>
        <begin position="165"/>
        <end position="186"/>
    </location>
</feature>
<keyword evidence="7" id="KW-0539">Nucleus</keyword>
<dbReference type="InterPro" id="IPR047854">
    <property type="entry name" value="RFC_lid"/>
</dbReference>
<feature type="compositionally biased region" description="Basic and acidic residues" evidence="8">
    <location>
        <begin position="1"/>
        <end position="15"/>
    </location>
</feature>
<evidence type="ECO:0000256" key="5">
    <source>
        <dbReference type="ARBA" id="ARBA00022741"/>
    </source>
</evidence>
<dbReference type="EMBL" id="DS469814">
    <property type="protein sequence ID" value="EDO32627.1"/>
    <property type="molecule type" value="Genomic_DNA"/>
</dbReference>
<name>A7SUL3_NEMVE</name>
<dbReference type="InterPro" id="IPR012178">
    <property type="entry name" value="RFC1"/>
</dbReference>
<dbReference type="GO" id="GO:0003689">
    <property type="term" value="F:DNA clamp loader activity"/>
    <property type="evidence" value="ECO:0007669"/>
    <property type="project" value="InterPro"/>
</dbReference>
<dbReference type="SUPFAM" id="SSF52540">
    <property type="entry name" value="P-loop containing nucleoside triphosphate hydrolases"/>
    <property type="match status" value="1"/>
</dbReference>
<evidence type="ECO:0000313" key="11">
    <source>
        <dbReference type="Proteomes" id="UP000001593"/>
    </source>
</evidence>
<dbReference type="CDD" id="cd00009">
    <property type="entry name" value="AAA"/>
    <property type="match status" value="1"/>
</dbReference>
<sequence length="793" mass="86853">ESKKARTPEKIKQEETIATPSSLEKKKSGYRSFMSREGPKALGSKEIPQGAENCFEGLTFVVTGVLDSIERDHAQDLIQRYGGKVTGSVSKKTSYLLVGRDAGASKLSKAQTLGTKQLDEDAFLDLIRNTPGKKSKHEQPDTPSKQPKKAKPSKQQSPTASSQDQAGNSQQTASQSSTSSPLTQTPTGSPISLVYSACVLYTLLNKVAPNIYSLSKNLQYLYLMWVDKYKPSGIKQIIGQQGDKSNMRKLLNWVRNWHKNRTKTLPKSSFFNKDTDGASLKAALLSGPPGVGKTTTATLVCQELGYSYVEMNASDARSKKTLEQVVSESLSNKSMDAFVGSNLAAKSGLKHVLLMDEVDGMAGSEDRGGMQELISLIKTSKIPIICMCNDRNSQKIRSLANYCFDLRFSRPRVEQIKGAMMSIAYKEGIKIPPPAMDQIIQGANQDIRQVLHNMSMWTATNKTLTYDQAKQEASNAQKDIKLGPFDAIRKLLSGSDSSKLSLKDKSDLFFCDYSLMPLFVQENYLMVSPSQASGDLKKTLDLVSRTADSICDGDLVSRQIRSNSSWSLLPMQAMLSAVIPSYFISGGMGQRIDFPQWLGKNSKQGRLDRILQELQAHMRISTSADKSSINLEYIPHLRQALTTPLTDQDPPDLKERVASVISLLDAYNLTREDWDSVMEAGLFDGHRDPMDSIPSKTKSAFTRTYNKEQHKTPYAQKAAPTKSRGKGGGGGGESEFPDEDGADPGPDEDEDDLEVSAMMVKNKKATAATGKGKTSKDDTGKGKGKGKGRGKKS</sequence>
<dbReference type="GO" id="GO:0005634">
    <property type="term" value="C:nucleus"/>
    <property type="evidence" value="ECO:0000318"/>
    <property type="project" value="GO_Central"/>
</dbReference>
<keyword evidence="6" id="KW-0067">ATP-binding</keyword>
<dbReference type="Gene3D" id="3.40.50.10190">
    <property type="entry name" value="BRCT domain"/>
    <property type="match status" value="1"/>
</dbReference>
<dbReference type="InterPro" id="IPR036420">
    <property type="entry name" value="BRCT_dom_sf"/>
</dbReference>
<dbReference type="GO" id="GO:0006281">
    <property type="term" value="P:DNA repair"/>
    <property type="evidence" value="ECO:0007669"/>
    <property type="project" value="InterPro"/>
</dbReference>
<keyword evidence="4" id="KW-0235">DNA replication</keyword>
<keyword evidence="5" id="KW-0547">Nucleotide-binding</keyword>
<dbReference type="FunFam" id="3.40.50.10190:FF:000001">
    <property type="entry name" value="Replication factor C subunit 1"/>
    <property type="match status" value="1"/>
</dbReference>
<dbReference type="InParanoid" id="A7SUL3"/>
<evidence type="ECO:0000256" key="3">
    <source>
        <dbReference type="ARBA" id="ARBA00020401"/>
    </source>
</evidence>
<dbReference type="GO" id="GO:0016887">
    <property type="term" value="F:ATP hydrolysis activity"/>
    <property type="evidence" value="ECO:0007669"/>
    <property type="project" value="InterPro"/>
</dbReference>
<evidence type="ECO:0000256" key="7">
    <source>
        <dbReference type="ARBA" id="ARBA00023242"/>
    </source>
</evidence>
<dbReference type="SMART" id="SM00292">
    <property type="entry name" value="BRCT"/>
    <property type="match status" value="1"/>
</dbReference>
<reference evidence="10 11" key="1">
    <citation type="journal article" date="2007" name="Science">
        <title>Sea anemone genome reveals ancestral eumetazoan gene repertoire and genomic organization.</title>
        <authorList>
            <person name="Putnam N.H."/>
            <person name="Srivastava M."/>
            <person name="Hellsten U."/>
            <person name="Dirks B."/>
            <person name="Chapman J."/>
            <person name="Salamov A."/>
            <person name="Terry A."/>
            <person name="Shapiro H."/>
            <person name="Lindquist E."/>
            <person name="Kapitonov V.V."/>
            <person name="Jurka J."/>
            <person name="Genikhovich G."/>
            <person name="Grigoriev I.V."/>
            <person name="Lucas S.M."/>
            <person name="Steele R.E."/>
            <person name="Finnerty J.R."/>
            <person name="Technau U."/>
            <person name="Martindale M.Q."/>
            <person name="Rokhsar D.S."/>
        </authorList>
    </citation>
    <scope>NUCLEOTIDE SEQUENCE [LARGE SCALE GENOMIC DNA]</scope>
    <source>
        <strain evidence="11">CH2 X CH6</strain>
    </source>
</reference>
<comment type="similarity">
    <text evidence="2">Belongs to the activator 1 large subunit family.</text>
</comment>
<dbReference type="Pfam" id="PF08519">
    <property type="entry name" value="RFC1"/>
    <property type="match status" value="1"/>
</dbReference>
<evidence type="ECO:0000256" key="8">
    <source>
        <dbReference type="SAM" id="MobiDB-lite"/>
    </source>
</evidence>
<evidence type="ECO:0000313" key="10">
    <source>
        <dbReference type="EMBL" id="EDO32627.1"/>
    </source>
</evidence>
<dbReference type="STRING" id="45351.A7SUL3"/>
<dbReference type="FunFam" id="3.40.50.300:FF:000395">
    <property type="entry name" value="Replication factor C subunit 1"/>
    <property type="match status" value="1"/>
</dbReference>
<dbReference type="GO" id="GO:0003677">
    <property type="term" value="F:DNA binding"/>
    <property type="evidence" value="ECO:0000318"/>
    <property type="project" value="GO_Central"/>
</dbReference>
<dbReference type="PhylomeDB" id="A7SUL3"/>
<feature type="region of interest" description="Disordered" evidence="8">
    <location>
        <begin position="704"/>
        <end position="793"/>
    </location>
</feature>
<comment type="subcellular location">
    <subcellularLocation>
        <location evidence="1">Nucleus</location>
    </subcellularLocation>
</comment>
<dbReference type="CDD" id="cd18140">
    <property type="entry name" value="HLD_clamp_RFC"/>
    <property type="match status" value="1"/>
</dbReference>
<evidence type="ECO:0000256" key="2">
    <source>
        <dbReference type="ARBA" id="ARBA00006116"/>
    </source>
</evidence>
<dbReference type="PIRSF" id="PIRSF036578">
    <property type="entry name" value="RFC1"/>
    <property type="match status" value="1"/>
</dbReference>
<organism evidence="10 11">
    <name type="scientific">Nematostella vectensis</name>
    <name type="common">Starlet sea anemone</name>
    <dbReference type="NCBI Taxonomy" id="45351"/>
    <lineage>
        <taxon>Eukaryota</taxon>
        <taxon>Metazoa</taxon>
        <taxon>Cnidaria</taxon>
        <taxon>Anthozoa</taxon>
        <taxon>Hexacorallia</taxon>
        <taxon>Actiniaria</taxon>
        <taxon>Edwardsiidae</taxon>
        <taxon>Nematostella</taxon>
    </lineage>
</organism>
<dbReference type="PANTHER" id="PTHR23389:SF6">
    <property type="entry name" value="REPLICATION FACTOR C SUBUNIT 1"/>
    <property type="match status" value="1"/>
</dbReference>
<dbReference type="eggNOG" id="KOG1968">
    <property type="taxonomic scope" value="Eukaryota"/>
</dbReference>
<evidence type="ECO:0000256" key="1">
    <source>
        <dbReference type="ARBA" id="ARBA00004123"/>
    </source>
</evidence>
<dbReference type="FunFam" id="1.20.272.10:FF:000053">
    <property type="match status" value="1"/>
</dbReference>
<dbReference type="InterPro" id="IPR008921">
    <property type="entry name" value="DNA_pol3_clamp-load_cplx_C"/>
</dbReference>
<dbReference type="Pfam" id="PF00004">
    <property type="entry name" value="AAA"/>
    <property type="match status" value="1"/>
</dbReference>
<feature type="region of interest" description="Disordered" evidence="8">
    <location>
        <begin position="1"/>
        <end position="47"/>
    </location>
</feature>
<dbReference type="Pfam" id="PF25361">
    <property type="entry name" value="AAA_lid_RFC1"/>
    <property type="match status" value="1"/>
</dbReference>
<feature type="region of interest" description="Disordered" evidence="8">
    <location>
        <begin position="130"/>
        <end position="186"/>
    </location>
</feature>
<dbReference type="InterPro" id="IPR013725">
    <property type="entry name" value="DNA_replication_fac_RFC1_C"/>
</dbReference>
<dbReference type="Gene3D" id="3.40.50.300">
    <property type="entry name" value="P-loop containing nucleotide triphosphate hydrolases"/>
    <property type="match status" value="1"/>
</dbReference>
<dbReference type="GO" id="GO:0005663">
    <property type="term" value="C:DNA replication factor C complex"/>
    <property type="evidence" value="ECO:0007669"/>
    <property type="project" value="InterPro"/>
</dbReference>
<dbReference type="GO" id="GO:0005524">
    <property type="term" value="F:ATP binding"/>
    <property type="evidence" value="ECO:0007669"/>
    <property type="project" value="UniProtKB-KW"/>
</dbReference>
<gene>
    <name evidence="10" type="ORF">NEMVEDRAFT_v1g132328</name>
</gene>
<protein>
    <recommendedName>
        <fullName evidence="3">Replication factor C subunit 1</fullName>
    </recommendedName>
</protein>
<feature type="compositionally biased region" description="Acidic residues" evidence="8">
    <location>
        <begin position="735"/>
        <end position="754"/>
    </location>
</feature>
<dbReference type="HOGENOM" id="CLU_003574_0_0_1"/>
<dbReference type="AlphaFoldDB" id="A7SUL3"/>
<dbReference type="InterPro" id="IPR003593">
    <property type="entry name" value="AAA+_ATPase"/>
</dbReference>
<dbReference type="SUPFAM" id="SSF52113">
    <property type="entry name" value="BRCT domain"/>
    <property type="match status" value="1"/>
</dbReference>